<sequence length="353" mass="39527">MLDCGIDVKCLMDSLLNAIADLPSSMHEVTALIEMLPENALRDALKEAGERVRKLCEVNPPPIKALSLIKAESITDAGTAQCIAMALLDAGKYVESISFVERALQIEGNSPNSSYLRALLNIAIAGDAVQRSQLYHLENNHEEEKRQVMEGAKHYLNASAIYDALGEAEHADLTRFNAIDAMAKYYFLHGDLDEALVQYSRCDAAIRDEETRNRCRSMKSFLEAMMEGTTEKYEEAGDELISMEMFQYAVMAYGAAYQLSGEPRIYLKYMGALVNYVDGEVRSRYGKFEDLISDVEKRGIKVVANEVDVDEESLQEYIDIRALLENGAEPDVIIRYLMRDENAKKMAKNAANK</sequence>
<protein>
    <submittedName>
        <fullName evidence="1">Uncharacterized protein</fullName>
    </submittedName>
</protein>
<gene>
    <name evidence="1" type="ORF">GCM10007981_15150</name>
</gene>
<proteinExistence type="predicted"/>
<dbReference type="Proteomes" id="UP000610960">
    <property type="component" value="Unassembled WGS sequence"/>
</dbReference>
<dbReference type="SUPFAM" id="SSF48452">
    <property type="entry name" value="TPR-like"/>
    <property type="match status" value="1"/>
</dbReference>
<evidence type="ECO:0000313" key="1">
    <source>
        <dbReference type="EMBL" id="GGP21814.1"/>
    </source>
</evidence>
<name>A0A830GYJ6_9CREN</name>
<keyword evidence="2" id="KW-1185">Reference proteome</keyword>
<reference evidence="1" key="1">
    <citation type="journal article" date="2014" name="Int. J. Syst. Evol. Microbiol.">
        <title>Complete genome sequence of Corynebacterium casei LMG S-19264T (=DSM 44701T), isolated from a smear-ripened cheese.</title>
        <authorList>
            <consortium name="US DOE Joint Genome Institute (JGI-PGF)"/>
            <person name="Walter F."/>
            <person name="Albersmeier A."/>
            <person name="Kalinowski J."/>
            <person name="Ruckert C."/>
        </authorList>
    </citation>
    <scope>NUCLEOTIDE SEQUENCE</scope>
    <source>
        <strain evidence="1">JCM 10088</strain>
    </source>
</reference>
<dbReference type="AlphaFoldDB" id="A0A830GYJ6"/>
<comment type="caution">
    <text evidence="1">The sequence shown here is derived from an EMBL/GenBank/DDBJ whole genome shotgun (WGS) entry which is preliminary data.</text>
</comment>
<evidence type="ECO:0000313" key="2">
    <source>
        <dbReference type="Proteomes" id="UP000610960"/>
    </source>
</evidence>
<dbReference type="Gene3D" id="1.25.40.10">
    <property type="entry name" value="Tetratricopeptide repeat domain"/>
    <property type="match status" value="1"/>
</dbReference>
<dbReference type="EMBL" id="BMNL01000003">
    <property type="protein sequence ID" value="GGP21814.1"/>
    <property type="molecule type" value="Genomic_DNA"/>
</dbReference>
<organism evidence="1 2">
    <name type="scientific">Thermocladium modestius</name>
    <dbReference type="NCBI Taxonomy" id="62609"/>
    <lineage>
        <taxon>Archaea</taxon>
        <taxon>Thermoproteota</taxon>
        <taxon>Thermoprotei</taxon>
        <taxon>Thermoproteales</taxon>
        <taxon>Thermoproteaceae</taxon>
        <taxon>Thermocladium</taxon>
    </lineage>
</organism>
<reference evidence="1" key="2">
    <citation type="submission" date="2020-09" db="EMBL/GenBank/DDBJ databases">
        <authorList>
            <person name="Sun Q."/>
            <person name="Ohkuma M."/>
        </authorList>
    </citation>
    <scope>NUCLEOTIDE SEQUENCE</scope>
    <source>
        <strain evidence="1">JCM 10088</strain>
    </source>
</reference>
<dbReference type="InterPro" id="IPR011990">
    <property type="entry name" value="TPR-like_helical_dom_sf"/>
</dbReference>
<dbReference type="RefSeq" id="WP_188596787.1">
    <property type="nucleotide sequence ID" value="NZ_BMNL01000003.1"/>
</dbReference>
<dbReference type="OrthoDB" id="26495at2157"/>
<accession>A0A830GYJ6</accession>